<feature type="region of interest" description="Disordered" evidence="2">
    <location>
        <begin position="146"/>
        <end position="188"/>
    </location>
</feature>
<evidence type="ECO:0000256" key="2">
    <source>
        <dbReference type="SAM" id="MobiDB-lite"/>
    </source>
</evidence>
<feature type="region of interest" description="Disordered" evidence="2">
    <location>
        <begin position="207"/>
        <end position="237"/>
    </location>
</feature>
<reference evidence="4" key="1">
    <citation type="journal article" date="2004" name="Nature">
        <title>Genome duplication in the teleost fish Tetraodon nigroviridis reveals the early vertebrate proto-karyotype.</title>
        <authorList>
            <person name="Jaillon O."/>
            <person name="Aury J.-M."/>
            <person name="Brunet F."/>
            <person name="Petit J.-L."/>
            <person name="Stange-Thomann N."/>
            <person name="Mauceli E."/>
            <person name="Bouneau L."/>
            <person name="Fischer C."/>
            <person name="Ozouf-Costaz C."/>
            <person name="Bernot A."/>
            <person name="Nicaud S."/>
            <person name="Jaffe D."/>
            <person name="Fisher S."/>
            <person name="Lutfalla G."/>
            <person name="Dossat C."/>
            <person name="Segurens B."/>
            <person name="Dasilva C."/>
            <person name="Salanoubat M."/>
            <person name="Levy M."/>
            <person name="Boudet N."/>
            <person name="Castellano S."/>
            <person name="Anthouard V."/>
            <person name="Jubin C."/>
            <person name="Castelli V."/>
            <person name="Katinka M."/>
            <person name="Vacherie B."/>
            <person name="Biemont C."/>
            <person name="Skalli Z."/>
            <person name="Cattolico L."/>
            <person name="Poulain J."/>
            <person name="De Berardinis V."/>
            <person name="Cruaud C."/>
            <person name="Duprat S."/>
            <person name="Brottier P."/>
            <person name="Coutanceau J.-P."/>
            <person name="Gouzy J."/>
            <person name="Parra G."/>
            <person name="Lardier G."/>
            <person name="Chapple C."/>
            <person name="McKernan K.J."/>
            <person name="McEwan P."/>
            <person name="Bosak S."/>
            <person name="Kellis M."/>
            <person name="Volff J.-N."/>
            <person name="Guigo R."/>
            <person name="Zody M.C."/>
            <person name="Mesirov J."/>
            <person name="Lindblad-Toh K."/>
            <person name="Birren B."/>
            <person name="Nusbaum C."/>
            <person name="Kahn D."/>
            <person name="Robinson-Rechavi M."/>
            <person name="Laudet V."/>
            <person name="Schachter V."/>
            <person name="Quetier F."/>
            <person name="Saurin W."/>
            <person name="Scarpelli C."/>
            <person name="Wincker P."/>
            <person name="Lander E.S."/>
            <person name="Weissenbach J."/>
            <person name="Roest Crollius H."/>
        </authorList>
    </citation>
    <scope>NUCLEOTIDE SEQUENCE [LARGE SCALE GENOMIC DNA]</scope>
</reference>
<feature type="transmembrane region" description="Helical" evidence="3">
    <location>
        <begin position="20"/>
        <end position="40"/>
    </location>
</feature>
<evidence type="ECO:0000256" key="1">
    <source>
        <dbReference type="SAM" id="Coils"/>
    </source>
</evidence>
<proteinExistence type="predicted"/>
<feature type="compositionally biased region" description="Basic and acidic residues" evidence="2">
    <location>
        <begin position="169"/>
        <end position="181"/>
    </location>
</feature>
<keyword evidence="1" id="KW-0175">Coiled coil</keyword>
<dbReference type="AlphaFoldDB" id="Q4T9E1"/>
<dbReference type="KEGG" id="tng:GSTEN00004795G001"/>
<feature type="coiled-coil region" evidence="1">
    <location>
        <begin position="46"/>
        <end position="112"/>
    </location>
</feature>
<accession>Q4T9E1</accession>
<gene>
    <name evidence="4" type="ORF">GSTENG00004795001</name>
</gene>
<keyword evidence="3" id="KW-0812">Transmembrane</keyword>
<evidence type="ECO:0000256" key="3">
    <source>
        <dbReference type="SAM" id="Phobius"/>
    </source>
</evidence>
<evidence type="ECO:0000313" key="4">
    <source>
        <dbReference type="EMBL" id="CAF90491.1"/>
    </source>
</evidence>
<keyword evidence="3" id="KW-0472">Membrane</keyword>
<comment type="caution">
    <text evidence="4">The sequence shown here is derived from an EMBL/GenBank/DDBJ whole genome shotgun (WGS) entry which is preliminary data.</text>
</comment>
<keyword evidence="3" id="KW-1133">Transmembrane helix</keyword>
<dbReference type="OrthoDB" id="8942450at2759"/>
<reference evidence="4" key="2">
    <citation type="submission" date="2004-02" db="EMBL/GenBank/DDBJ databases">
        <authorList>
            <consortium name="Genoscope"/>
            <consortium name="Whitehead Institute Centre for Genome Research"/>
        </authorList>
    </citation>
    <scope>NUCLEOTIDE SEQUENCE</scope>
</reference>
<sequence>MVSMATERTKSSEKVKNGVLGVLILWSIISLVVIVVWATSPGLKGSASCRAELQEVTEKLEEAKVKWTKDKVALEELLEAERQQQAQRRAEVALLLRRLSAANHTLEECRQEQVVLNRNITVLLETLEEFRQSEANLTAQLRLREGGASAGERDPAAPPDRVLLQPEGGSREPEAGGREPDQSLPVQPALPGQTAAQVQEHLLLSSSVSQQHQLADQRPLRGSAPFSSPDSRLAGVGHLGRAASDLKKLGRSWEKRHREETSRLLTLTQILISFSRDHSSCWLVCVGPGLQVNQDWTLCPSGPDGHKVQSWVLLACLTVLNIVLVLRCHFSVLDLIIT</sequence>
<dbReference type="EMBL" id="CAAE01007591">
    <property type="protein sequence ID" value="CAF90491.1"/>
    <property type="molecule type" value="Genomic_DNA"/>
</dbReference>
<organism evidence="4">
    <name type="scientific">Tetraodon nigroviridis</name>
    <name type="common">Spotted green pufferfish</name>
    <name type="synonym">Chelonodon nigroviridis</name>
    <dbReference type="NCBI Taxonomy" id="99883"/>
    <lineage>
        <taxon>Eukaryota</taxon>
        <taxon>Metazoa</taxon>
        <taxon>Chordata</taxon>
        <taxon>Craniata</taxon>
        <taxon>Vertebrata</taxon>
        <taxon>Euteleostomi</taxon>
        <taxon>Actinopterygii</taxon>
        <taxon>Neopterygii</taxon>
        <taxon>Teleostei</taxon>
        <taxon>Neoteleostei</taxon>
        <taxon>Acanthomorphata</taxon>
        <taxon>Eupercaria</taxon>
        <taxon>Tetraodontiformes</taxon>
        <taxon>Tetradontoidea</taxon>
        <taxon>Tetraodontidae</taxon>
        <taxon>Tetraodon</taxon>
    </lineage>
</organism>
<protein>
    <submittedName>
        <fullName evidence="4">(spotted green pufferfish) hypothetical protein</fullName>
    </submittedName>
</protein>
<name>Q4T9E1_TETNG</name>